<dbReference type="STRING" id="35608.A0A2U1NIJ7"/>
<dbReference type="PROSITE" id="PS50082">
    <property type="entry name" value="WD_REPEATS_2"/>
    <property type="match status" value="1"/>
</dbReference>
<keyword evidence="3" id="KW-0812">Transmembrane</keyword>
<keyword evidence="3" id="KW-0472">Membrane</keyword>
<dbReference type="Proteomes" id="UP000245207">
    <property type="component" value="Unassembled WGS sequence"/>
</dbReference>
<sequence length="281" mass="31678">MTTDITPPPPSCSMQPPVTSSATISKKPRKDKIMIILFVCIVEIGGLGIITSASVGFVALRDQKQGDGSRECEIAARDRIHACNILIVEHVYTLLLGSYERELHKGFGVTIQIFGGIDHQSKSNLFKHVFKIRFYRNAVVCHYVINDLFVGIPLAFTNFRCLDRGALKVWDLNTSYSISTIISRSECTVLYFSSDGDTFYYGHDDRYLRLWDTRTSKFESSLNAHSRAVTSVCLSKNGRTSGKDDVHKLLDTRKYEVRGSWNYKRAKNLDIRLDVIPGLVV</sequence>
<dbReference type="InterPro" id="IPR015943">
    <property type="entry name" value="WD40/YVTN_repeat-like_dom_sf"/>
</dbReference>
<dbReference type="AlphaFoldDB" id="A0A2U1NIJ7"/>
<feature type="region of interest" description="Disordered" evidence="2">
    <location>
        <begin position="1"/>
        <end position="25"/>
    </location>
</feature>
<dbReference type="SMART" id="SM00320">
    <property type="entry name" value="WD40"/>
    <property type="match status" value="2"/>
</dbReference>
<evidence type="ECO:0000256" key="1">
    <source>
        <dbReference type="PROSITE-ProRule" id="PRU00221"/>
    </source>
</evidence>
<reference evidence="4 5" key="1">
    <citation type="journal article" date="2018" name="Mol. Plant">
        <title>The genome of Artemisia annua provides insight into the evolution of Asteraceae family and artemisinin biosynthesis.</title>
        <authorList>
            <person name="Shen Q."/>
            <person name="Zhang L."/>
            <person name="Liao Z."/>
            <person name="Wang S."/>
            <person name="Yan T."/>
            <person name="Shi P."/>
            <person name="Liu M."/>
            <person name="Fu X."/>
            <person name="Pan Q."/>
            <person name="Wang Y."/>
            <person name="Lv Z."/>
            <person name="Lu X."/>
            <person name="Zhang F."/>
            <person name="Jiang W."/>
            <person name="Ma Y."/>
            <person name="Chen M."/>
            <person name="Hao X."/>
            <person name="Li L."/>
            <person name="Tang Y."/>
            <person name="Lv G."/>
            <person name="Zhou Y."/>
            <person name="Sun X."/>
            <person name="Brodelius P.E."/>
            <person name="Rose J.K.C."/>
            <person name="Tang K."/>
        </authorList>
    </citation>
    <scope>NUCLEOTIDE SEQUENCE [LARGE SCALE GENOMIC DNA]</scope>
    <source>
        <strain evidence="5">cv. Huhao1</strain>
        <tissue evidence="4">Leaf</tissue>
    </source>
</reference>
<organism evidence="4 5">
    <name type="scientific">Artemisia annua</name>
    <name type="common">Sweet wormwood</name>
    <dbReference type="NCBI Taxonomy" id="35608"/>
    <lineage>
        <taxon>Eukaryota</taxon>
        <taxon>Viridiplantae</taxon>
        <taxon>Streptophyta</taxon>
        <taxon>Embryophyta</taxon>
        <taxon>Tracheophyta</taxon>
        <taxon>Spermatophyta</taxon>
        <taxon>Magnoliopsida</taxon>
        <taxon>eudicotyledons</taxon>
        <taxon>Gunneridae</taxon>
        <taxon>Pentapetalae</taxon>
        <taxon>asterids</taxon>
        <taxon>campanulids</taxon>
        <taxon>Asterales</taxon>
        <taxon>Asteraceae</taxon>
        <taxon>Asteroideae</taxon>
        <taxon>Anthemideae</taxon>
        <taxon>Artemisiinae</taxon>
        <taxon>Artemisia</taxon>
    </lineage>
</organism>
<dbReference type="InterPro" id="IPR045160">
    <property type="entry name" value="ATG16"/>
</dbReference>
<dbReference type="GO" id="GO:0000045">
    <property type="term" value="P:autophagosome assembly"/>
    <property type="evidence" value="ECO:0007669"/>
    <property type="project" value="InterPro"/>
</dbReference>
<dbReference type="EMBL" id="PKPP01002751">
    <property type="protein sequence ID" value="PWA73342.1"/>
    <property type="molecule type" value="Genomic_DNA"/>
</dbReference>
<accession>A0A2U1NIJ7</accession>
<gene>
    <name evidence="4" type="ORF">CTI12_AA261850</name>
</gene>
<evidence type="ECO:0000256" key="3">
    <source>
        <dbReference type="SAM" id="Phobius"/>
    </source>
</evidence>
<comment type="caution">
    <text evidence="4">The sequence shown here is derived from an EMBL/GenBank/DDBJ whole genome shotgun (WGS) entry which is preliminary data.</text>
</comment>
<evidence type="ECO:0000313" key="5">
    <source>
        <dbReference type="Proteomes" id="UP000245207"/>
    </source>
</evidence>
<evidence type="ECO:0000256" key="2">
    <source>
        <dbReference type="SAM" id="MobiDB-lite"/>
    </source>
</evidence>
<evidence type="ECO:0000313" key="4">
    <source>
        <dbReference type="EMBL" id="PWA73342.1"/>
    </source>
</evidence>
<dbReference type="PANTHER" id="PTHR19878:SF8">
    <property type="entry name" value="AUTOPHAGY-RELATED 16, ISOFORM F"/>
    <property type="match status" value="1"/>
</dbReference>
<dbReference type="PANTHER" id="PTHR19878">
    <property type="entry name" value="AUTOPHAGY PROTEIN 16-LIKE"/>
    <property type="match status" value="1"/>
</dbReference>
<feature type="transmembrane region" description="Helical" evidence="3">
    <location>
        <begin position="35"/>
        <end position="60"/>
    </location>
</feature>
<keyword evidence="1" id="KW-0853">WD repeat</keyword>
<keyword evidence="5" id="KW-1185">Reference proteome</keyword>
<feature type="repeat" description="WD" evidence="1">
    <location>
        <begin position="190"/>
        <end position="221"/>
    </location>
</feature>
<dbReference type="InterPro" id="IPR036322">
    <property type="entry name" value="WD40_repeat_dom_sf"/>
</dbReference>
<feature type="compositionally biased region" description="Pro residues" evidence="2">
    <location>
        <begin position="1"/>
        <end position="11"/>
    </location>
</feature>
<name>A0A2U1NIJ7_ARTAN</name>
<dbReference type="InterPro" id="IPR001680">
    <property type="entry name" value="WD40_rpt"/>
</dbReference>
<dbReference type="OrthoDB" id="538223at2759"/>
<dbReference type="SUPFAM" id="SSF50978">
    <property type="entry name" value="WD40 repeat-like"/>
    <property type="match status" value="1"/>
</dbReference>
<keyword evidence="3" id="KW-1133">Transmembrane helix</keyword>
<dbReference type="Gene3D" id="2.130.10.10">
    <property type="entry name" value="YVTN repeat-like/Quinoprotein amine dehydrogenase"/>
    <property type="match status" value="1"/>
</dbReference>
<proteinExistence type="predicted"/>
<protein>
    <submittedName>
        <fullName evidence="4">Uncharacterized protein</fullName>
    </submittedName>
</protein>